<protein>
    <submittedName>
        <fullName evidence="2">AAA family ATPase</fullName>
    </submittedName>
</protein>
<organism evidence="2 3">
    <name type="scientific">Anaerostipes hadrus</name>
    <dbReference type="NCBI Taxonomy" id="649756"/>
    <lineage>
        <taxon>Bacteria</taxon>
        <taxon>Bacillati</taxon>
        <taxon>Bacillota</taxon>
        <taxon>Clostridia</taxon>
        <taxon>Lachnospirales</taxon>
        <taxon>Lachnospiraceae</taxon>
        <taxon>Anaerostipes</taxon>
    </lineage>
</organism>
<evidence type="ECO:0000313" key="3">
    <source>
        <dbReference type="Proteomes" id="UP001644750"/>
    </source>
</evidence>
<keyword evidence="3" id="KW-1185">Reference proteome</keyword>
<dbReference type="RefSeq" id="WP_173726289.1">
    <property type="nucleotide sequence ID" value="NZ_JAAIQB010000051.1"/>
</dbReference>
<comment type="caution">
    <text evidence="2">The sequence shown here is derived from an EMBL/GenBank/DDBJ whole genome shotgun (WGS) entry which is preliminary data.</text>
</comment>
<dbReference type="SUPFAM" id="SSF52540">
    <property type="entry name" value="P-loop containing nucleoside triphosphate hydrolases"/>
    <property type="match status" value="1"/>
</dbReference>
<name>A0ABX2I385_ANAHA</name>
<dbReference type="InterPro" id="IPR049050">
    <property type="entry name" value="nSTAND3"/>
</dbReference>
<dbReference type="EMBL" id="JAAITB010000050">
    <property type="protein sequence ID" value="NSJ81013.1"/>
    <property type="molecule type" value="Genomic_DNA"/>
</dbReference>
<dbReference type="InterPro" id="IPR027417">
    <property type="entry name" value="P-loop_NTPase"/>
</dbReference>
<dbReference type="Proteomes" id="UP001644750">
    <property type="component" value="Unassembled WGS sequence"/>
</dbReference>
<sequence length="930" mass="110674">MIEEKQIFVETSVYKEIISKVHKNKTVIISGEPGVGKTMLGKQVALFYLGKYHTETFINVSDMNDLYTALKINGKKVIFFDDFWGGNQLEKIKVQNVSKELTRIIKTVKKRNDCILIITTREYVLEQGLKYNEELRNIVKKYKLECLIQQYSDADKLQIYYGHLKHAELAWKQTYELMKHGNLVINSKNYNPRVLEMFFESVETNMLPDKCTRILDRYLECPLDFWKDIFNGLSKEARILYVIMAIAPLPIEASILRKFYNNYIQKKENSYEWKNFFEVQIELEKTVIRTDLYDVTADKVLVVTFQNPSAKDFLIDLLKNNFFHYKNIIDDSCMYYSQYVEYLRILDIIGAPIEIYETIYEKALDAIDTDSILFYDKYKIILQYNDKEIQKYNSNFKTYEKYSDIGMGRFIQLLTMYNTGNDNNIKNKMKQIFMIIMRNINNYPELVLSEDLRVMPEAISVMYKNGLLKNVMPILEIYMDVLMRNWKSIAMYDIEINDDFPDVWEKYLEKHRYEIAQYLEKYYTADICMAAMQDDKEEFECSIVLCEECFFQYKLEIPENLKQKIEIYRSWIEDEDTNNEEIFFQNNMKKQDIKEIQNEFEKDFLFPIRPKKIDNLPEWIAQSGIPSEIKSILCSKNLQDDLLLDKFINDEDSLNFLVKFINYEMQLPDNICDITKKFINYVLKQSNLNQEDIYKFIENVNYRENSTWTQEQLKEMCSDIILENEMFLPNMVEAGILIKSQHWYRCLNDSLLIYLKLGILLSQNKIADFYKSIKEDFLDGPDIYEKIVYVCTNLYETDYFNFKKYLLVPAIKGIYQELLQHKGNWEDKLIDYLDYEYECENNEITGGIGNGDTDLQIIEVFSGSELWSNIEEKFTKENIKKLQEVGIIKQKGVSKITLKMIQEKGLLHEFGIHEELEIFWNKINKYKDEV</sequence>
<dbReference type="Gene3D" id="3.40.50.300">
    <property type="entry name" value="P-loop containing nucleotide triphosphate hydrolases"/>
    <property type="match status" value="1"/>
</dbReference>
<proteinExistence type="predicted"/>
<reference evidence="2 3" key="1">
    <citation type="journal article" date="2020" name="Cell Host Microbe">
        <title>Functional and Genomic Variation between Human-Derived Isolates of Lachnospiraceae Reveals Inter- and Intra-Species Diversity.</title>
        <authorList>
            <person name="Sorbara M.T."/>
            <person name="Littmann E.R."/>
            <person name="Fontana E."/>
            <person name="Moody T.U."/>
            <person name="Kohout C.E."/>
            <person name="Gjonbalaj M."/>
            <person name="Eaton V."/>
            <person name="Seok R."/>
            <person name="Leiner I.M."/>
            <person name="Pamer E.G."/>
        </authorList>
    </citation>
    <scope>NUCLEOTIDE SEQUENCE [LARGE SCALE GENOMIC DNA]</scope>
    <source>
        <strain evidence="2 3">MSK.14.57</strain>
    </source>
</reference>
<gene>
    <name evidence="2" type="ORF">G5A72_15810</name>
</gene>
<accession>A0ABX2I385</accession>
<feature type="domain" description="Novel STAND NTPase 3" evidence="1">
    <location>
        <begin position="8"/>
        <end position="166"/>
    </location>
</feature>
<dbReference type="Pfam" id="PF20720">
    <property type="entry name" value="nSTAND3"/>
    <property type="match status" value="1"/>
</dbReference>
<evidence type="ECO:0000259" key="1">
    <source>
        <dbReference type="Pfam" id="PF20720"/>
    </source>
</evidence>
<evidence type="ECO:0000313" key="2">
    <source>
        <dbReference type="EMBL" id="NSJ81013.1"/>
    </source>
</evidence>